<dbReference type="EMBL" id="CAJJDN010000044">
    <property type="protein sequence ID" value="CAD8083046.1"/>
    <property type="molecule type" value="Genomic_DNA"/>
</dbReference>
<sequence>MNVTLKCHGRVKGFCIFENCQNPRIFCLKCMKDHNHNMHDDAEPFFVEIEDLEKWLSDKFQISQQLVEELVKLCINIQKSFTTFKKYINQFDFNHNNSDVTQLSLTQLNNIINHDIILSKYSTYIQDLILPFSLEFERILNLQTQNKKNDEIDLKQKIQEFLKIGFFLLYNQGDILRGHEYYKEATKIYEVASQLNKKEYLALWNIADCLKKQRQFDEAILYYKQALDCTSQNKEGSFLGIGFRKLYNQGCAYLRVINWTMLKFI</sequence>
<evidence type="ECO:0000256" key="2">
    <source>
        <dbReference type="ARBA" id="ARBA00022803"/>
    </source>
</evidence>
<keyword evidence="1" id="KW-0677">Repeat</keyword>
<dbReference type="InterPro" id="IPR013105">
    <property type="entry name" value="TPR_2"/>
</dbReference>
<evidence type="ECO:0000313" key="4">
    <source>
        <dbReference type="Proteomes" id="UP000692954"/>
    </source>
</evidence>
<keyword evidence="2" id="KW-0802">TPR repeat</keyword>
<protein>
    <recommendedName>
        <fullName evidence="5">Tetratricopeptide repeat protein</fullName>
    </recommendedName>
</protein>
<reference evidence="3" key="1">
    <citation type="submission" date="2021-01" db="EMBL/GenBank/DDBJ databases">
        <authorList>
            <consortium name="Genoscope - CEA"/>
            <person name="William W."/>
        </authorList>
    </citation>
    <scope>NUCLEOTIDE SEQUENCE</scope>
</reference>
<evidence type="ECO:0000256" key="1">
    <source>
        <dbReference type="ARBA" id="ARBA00022737"/>
    </source>
</evidence>
<gene>
    <name evidence="3" type="ORF">PSON_ATCC_30995.1.T0440197</name>
</gene>
<dbReference type="Proteomes" id="UP000692954">
    <property type="component" value="Unassembled WGS sequence"/>
</dbReference>
<keyword evidence="4" id="KW-1185">Reference proteome</keyword>
<evidence type="ECO:0000313" key="3">
    <source>
        <dbReference type="EMBL" id="CAD8083046.1"/>
    </source>
</evidence>
<dbReference type="InterPro" id="IPR019734">
    <property type="entry name" value="TPR_rpt"/>
</dbReference>
<dbReference type="OrthoDB" id="421121at2759"/>
<organism evidence="3 4">
    <name type="scientific">Paramecium sonneborni</name>
    <dbReference type="NCBI Taxonomy" id="65129"/>
    <lineage>
        <taxon>Eukaryota</taxon>
        <taxon>Sar</taxon>
        <taxon>Alveolata</taxon>
        <taxon>Ciliophora</taxon>
        <taxon>Intramacronucleata</taxon>
        <taxon>Oligohymenophorea</taxon>
        <taxon>Peniculida</taxon>
        <taxon>Parameciidae</taxon>
        <taxon>Paramecium</taxon>
    </lineage>
</organism>
<name>A0A8S1MZY8_9CILI</name>
<dbReference type="Pfam" id="PF07719">
    <property type="entry name" value="TPR_2"/>
    <property type="match status" value="1"/>
</dbReference>
<dbReference type="AlphaFoldDB" id="A0A8S1MZY8"/>
<evidence type="ECO:0008006" key="5">
    <source>
        <dbReference type="Google" id="ProtNLM"/>
    </source>
</evidence>
<dbReference type="SMART" id="SM00028">
    <property type="entry name" value="TPR"/>
    <property type="match status" value="2"/>
</dbReference>
<accession>A0A8S1MZY8</accession>
<proteinExistence type="predicted"/>
<comment type="caution">
    <text evidence="3">The sequence shown here is derived from an EMBL/GenBank/DDBJ whole genome shotgun (WGS) entry which is preliminary data.</text>
</comment>